<reference evidence="2" key="1">
    <citation type="submission" date="2023-08" db="EMBL/GenBank/DDBJ databases">
        <title>Genomic analyses of the natural microbiome of Caenorhabditis elegans.</title>
        <authorList>
            <person name="Samuel B."/>
        </authorList>
    </citation>
    <scope>NUCLEOTIDE SEQUENCE</scope>
    <source>
        <strain evidence="2">BIGb0220</strain>
    </source>
</reference>
<evidence type="ECO:0000313" key="3">
    <source>
        <dbReference type="Proteomes" id="UP001207687"/>
    </source>
</evidence>
<organism evidence="2 3">
    <name type="scientific">Lactococcus lactis</name>
    <dbReference type="NCBI Taxonomy" id="1358"/>
    <lineage>
        <taxon>Bacteria</taxon>
        <taxon>Bacillati</taxon>
        <taxon>Bacillota</taxon>
        <taxon>Bacilli</taxon>
        <taxon>Lactobacillales</taxon>
        <taxon>Streptococcaceae</taxon>
        <taxon>Lactococcus</taxon>
    </lineage>
</organism>
<dbReference type="Pfam" id="PF06275">
    <property type="entry name" value="DUF1031"/>
    <property type="match status" value="1"/>
</dbReference>
<dbReference type="InterPro" id="IPR009376">
    <property type="entry name" value="DUF1031"/>
</dbReference>
<proteinExistence type="predicted"/>
<accession>A0AAW5TQ08</accession>
<evidence type="ECO:0000313" key="1">
    <source>
        <dbReference type="EMBL" id="MCW2281390.1"/>
    </source>
</evidence>
<dbReference type="RefSeq" id="WP_242328159.1">
    <property type="nucleotide sequence ID" value="NZ_CAKOCK010000053.1"/>
</dbReference>
<sequence>MVAIEVIPANKLLTLARKKAIYKGEGQEQVFISKRTKLNEAMEQTYQKLCIGFNENKPMKWNELYHLLKGILYHRKIYTKNTENKSYAKRKI</sequence>
<protein>
    <submittedName>
        <fullName evidence="2">Uncharacterized protein</fullName>
    </submittedName>
</protein>
<dbReference type="EMBL" id="JAOQNN010000002">
    <property type="protein sequence ID" value="MCW2281467.1"/>
    <property type="molecule type" value="Genomic_DNA"/>
</dbReference>
<dbReference type="Proteomes" id="UP001207687">
    <property type="component" value="Unassembled WGS sequence"/>
</dbReference>
<dbReference type="AlphaFoldDB" id="A0AAW5TQ08"/>
<evidence type="ECO:0000313" key="2">
    <source>
        <dbReference type="EMBL" id="MCW2281467.1"/>
    </source>
</evidence>
<name>A0AAW5TQ08_9LACT</name>
<gene>
    <name evidence="1" type="ORF">M2256_001848</name>
    <name evidence="2" type="ORF">M2256_001989</name>
</gene>
<comment type="caution">
    <text evidence="2">The sequence shown here is derived from an EMBL/GenBank/DDBJ whole genome shotgun (WGS) entry which is preliminary data.</text>
</comment>
<dbReference type="EMBL" id="JAOQNN010000001">
    <property type="protein sequence ID" value="MCW2281390.1"/>
    <property type="molecule type" value="Genomic_DNA"/>
</dbReference>